<dbReference type="InterPro" id="IPR016032">
    <property type="entry name" value="Sig_transdc_resp-reg_C-effctor"/>
</dbReference>
<dbReference type="PANTHER" id="PTHR43214">
    <property type="entry name" value="TWO-COMPONENT RESPONSE REGULATOR"/>
    <property type="match status" value="1"/>
</dbReference>
<dbReference type="Proteomes" id="UP000430079">
    <property type="component" value="Unassembled WGS sequence"/>
</dbReference>
<dbReference type="EMBL" id="BLIO01000001">
    <property type="protein sequence ID" value="GFE16877.1"/>
    <property type="molecule type" value="Genomic_DNA"/>
</dbReference>
<comment type="caution">
    <text evidence="6">The sequence shown here is derived from an EMBL/GenBank/DDBJ whole genome shotgun (WGS) entry which is preliminary data.</text>
</comment>
<evidence type="ECO:0000313" key="6">
    <source>
        <dbReference type="EMBL" id="GFE16877.1"/>
    </source>
</evidence>
<reference evidence="6 7" key="1">
    <citation type="submission" date="2019-12" db="EMBL/GenBank/DDBJ databases">
        <title>Whole genome shotgun sequence of Streptomyces hygroscopicus subsp. glebosus NBRC 13786.</title>
        <authorList>
            <person name="Ichikawa N."/>
            <person name="Kimura A."/>
            <person name="Kitahashi Y."/>
            <person name="Komaki H."/>
            <person name="Tamura T."/>
        </authorList>
    </citation>
    <scope>NUCLEOTIDE SEQUENCE [LARGE SCALE GENOMIC DNA]</scope>
    <source>
        <strain evidence="6 7">NBRC 13786</strain>
    </source>
</reference>
<dbReference type="Pfam" id="PF00196">
    <property type="entry name" value="GerE"/>
    <property type="match status" value="1"/>
</dbReference>
<accession>A0A640SZK3</accession>
<feature type="domain" description="HTH luxR-type" evidence="5">
    <location>
        <begin position="346"/>
        <end position="411"/>
    </location>
</feature>
<evidence type="ECO:0000256" key="4">
    <source>
        <dbReference type="SAM" id="MobiDB-lite"/>
    </source>
</evidence>
<dbReference type="InterPro" id="IPR039420">
    <property type="entry name" value="WalR-like"/>
</dbReference>
<keyword evidence="1" id="KW-0805">Transcription regulation</keyword>
<dbReference type="GO" id="GO:0003677">
    <property type="term" value="F:DNA binding"/>
    <property type="evidence" value="ECO:0007669"/>
    <property type="project" value="UniProtKB-KW"/>
</dbReference>
<keyword evidence="2" id="KW-0238">DNA-binding</keyword>
<evidence type="ECO:0000259" key="5">
    <source>
        <dbReference type="PROSITE" id="PS50043"/>
    </source>
</evidence>
<evidence type="ECO:0000256" key="1">
    <source>
        <dbReference type="ARBA" id="ARBA00023015"/>
    </source>
</evidence>
<dbReference type="InterPro" id="IPR036388">
    <property type="entry name" value="WH-like_DNA-bd_sf"/>
</dbReference>
<evidence type="ECO:0000256" key="2">
    <source>
        <dbReference type="ARBA" id="ARBA00023125"/>
    </source>
</evidence>
<dbReference type="InterPro" id="IPR027417">
    <property type="entry name" value="P-loop_NTPase"/>
</dbReference>
<keyword evidence="7" id="KW-1185">Reference proteome</keyword>
<sequence length="422" mass="45973">MGLGASDRLLRGREAEMACIAEVLEFCREGGSALITIEGPPGMGKTRLLRESLTVGKSLGLCLELTTLNEQLASRFSRDQQVPPVDGRPLVKAVDNAHHMSDEEVNALVSKNGGDRHGVPTAWILARRTRVGAPPLDNFISSPVARNERILLGPLTESAALETATDALGALPTPELAQVLFRAGGHPRRLHELVEGMCEENSIAVSGHRAVLIQDRIPHSLTLRVRRSLLGYSDKFRQVVRVAATLGQEVYFGRVAAMMQMSPLELLPVLDELVSAGALVHHGDKLVFSDELLWRLVADWVPPTVREALQQQAAAQNSTAWRPAGLPDDDGDELQSGGSGSSEEGPEAILEGFGEKENTIIQLVCKGQTNQQVARRLRLSPHTVNYYLRKIFRAFGVNSRVELIRAVQQRTGPAAETPESNR</sequence>
<protein>
    <recommendedName>
        <fullName evidence="5">HTH luxR-type domain-containing protein</fullName>
    </recommendedName>
</protein>
<gene>
    <name evidence="6" type="ORF">Sgleb_49240</name>
</gene>
<keyword evidence="3" id="KW-0804">Transcription</keyword>
<dbReference type="SMART" id="SM00421">
    <property type="entry name" value="HTH_LUXR"/>
    <property type="match status" value="1"/>
</dbReference>
<dbReference type="GO" id="GO:0006355">
    <property type="term" value="P:regulation of DNA-templated transcription"/>
    <property type="evidence" value="ECO:0007669"/>
    <property type="project" value="InterPro"/>
</dbReference>
<evidence type="ECO:0000313" key="7">
    <source>
        <dbReference type="Proteomes" id="UP000430079"/>
    </source>
</evidence>
<dbReference type="SUPFAM" id="SSF52540">
    <property type="entry name" value="P-loop containing nucleoside triphosphate hydrolases"/>
    <property type="match status" value="1"/>
</dbReference>
<dbReference type="PRINTS" id="PR00038">
    <property type="entry name" value="HTHLUXR"/>
</dbReference>
<organism evidence="6 7">
    <name type="scientific">Streptomyces glebosus</name>
    <dbReference type="NCBI Taxonomy" id="249580"/>
    <lineage>
        <taxon>Bacteria</taxon>
        <taxon>Bacillati</taxon>
        <taxon>Actinomycetota</taxon>
        <taxon>Actinomycetes</taxon>
        <taxon>Kitasatosporales</taxon>
        <taxon>Streptomycetaceae</taxon>
        <taxon>Streptomyces</taxon>
    </lineage>
</organism>
<proteinExistence type="predicted"/>
<feature type="region of interest" description="Disordered" evidence="4">
    <location>
        <begin position="317"/>
        <end position="347"/>
    </location>
</feature>
<dbReference type="Gene3D" id="1.10.10.10">
    <property type="entry name" value="Winged helix-like DNA-binding domain superfamily/Winged helix DNA-binding domain"/>
    <property type="match status" value="1"/>
</dbReference>
<dbReference type="PROSITE" id="PS50043">
    <property type="entry name" value="HTH_LUXR_2"/>
    <property type="match status" value="1"/>
</dbReference>
<dbReference type="PANTHER" id="PTHR43214:SF41">
    <property type="entry name" value="NITRATE_NITRITE RESPONSE REGULATOR PROTEIN NARP"/>
    <property type="match status" value="1"/>
</dbReference>
<dbReference type="SUPFAM" id="SSF46894">
    <property type="entry name" value="C-terminal effector domain of the bipartite response regulators"/>
    <property type="match status" value="1"/>
</dbReference>
<dbReference type="AlphaFoldDB" id="A0A640SZK3"/>
<name>A0A640SZK3_9ACTN</name>
<evidence type="ECO:0000256" key="3">
    <source>
        <dbReference type="ARBA" id="ARBA00023163"/>
    </source>
</evidence>
<dbReference type="InterPro" id="IPR000792">
    <property type="entry name" value="Tscrpt_reg_LuxR_C"/>
</dbReference>